<dbReference type="EMBL" id="KF900545">
    <property type="protein sequence ID" value="AIE98810.1"/>
    <property type="molecule type" value="Genomic_DNA"/>
</dbReference>
<feature type="transmembrane region" description="Helical" evidence="2">
    <location>
        <begin position="36"/>
        <end position="57"/>
    </location>
</feature>
<evidence type="ECO:0000256" key="2">
    <source>
        <dbReference type="SAM" id="Phobius"/>
    </source>
</evidence>
<protein>
    <submittedName>
        <fullName evidence="3">Uncharacterized protein</fullName>
    </submittedName>
</protein>
<keyword evidence="2" id="KW-0812">Transmembrane</keyword>
<reference evidence="3" key="1">
    <citation type="journal article" date="2014" name="Genome Biol. Evol.">
        <title>Pangenome evidence for extensive interdomain horizontal transfer affecting lineage core and shell genes in uncultured planktonic thaumarchaeota and euryarchaeota.</title>
        <authorList>
            <person name="Deschamps P."/>
            <person name="Zivanovic Y."/>
            <person name="Moreira D."/>
            <person name="Rodriguez-Valera F."/>
            <person name="Lopez-Garcia P."/>
        </authorList>
    </citation>
    <scope>NUCLEOTIDE SEQUENCE</scope>
</reference>
<keyword evidence="2" id="KW-1133">Transmembrane helix</keyword>
<name>A0A075G433_9EURY</name>
<proteinExistence type="predicted"/>
<sequence length="145" mass="15889">MGRVKSDSYRTDRIELGVKEREYMEQYLAANTIAKLLPAVGIAVGGVGVGLVAYGAYRWLRDAGGWIDDTLDGIGNWFSRVGARITSDTKQKTVDPDTGEVTYWNPLIAVPVPEEEYNPLQAVPGMSAEDKAREEMGLPPSRTGR</sequence>
<organism evidence="3">
    <name type="scientific">uncultured marine group II/III euryarchaeote KM3_100_D04</name>
    <dbReference type="NCBI Taxonomy" id="1457841"/>
    <lineage>
        <taxon>Archaea</taxon>
        <taxon>Methanobacteriati</taxon>
        <taxon>Methanobacteriota</taxon>
        <taxon>environmental samples</taxon>
    </lineage>
</organism>
<dbReference type="AlphaFoldDB" id="A0A075G433"/>
<keyword evidence="2" id="KW-0472">Membrane</keyword>
<feature type="region of interest" description="Disordered" evidence="1">
    <location>
        <begin position="122"/>
        <end position="145"/>
    </location>
</feature>
<evidence type="ECO:0000256" key="1">
    <source>
        <dbReference type="SAM" id="MobiDB-lite"/>
    </source>
</evidence>
<accession>A0A075G433</accession>
<evidence type="ECO:0000313" key="3">
    <source>
        <dbReference type="EMBL" id="AIE98810.1"/>
    </source>
</evidence>